<dbReference type="InterPro" id="IPR012147">
    <property type="entry name" value="P_Ac_Bu_trans"/>
</dbReference>
<dbReference type="Pfam" id="PF01515">
    <property type="entry name" value="PTA_PTB"/>
    <property type="match status" value="1"/>
</dbReference>
<dbReference type="InterPro" id="IPR004614">
    <property type="entry name" value="P_AcTrfase"/>
</dbReference>
<evidence type="ECO:0000256" key="5">
    <source>
        <dbReference type="ARBA" id="ARBA00021528"/>
    </source>
</evidence>
<comment type="catalytic activity">
    <reaction evidence="1">
        <text>acetyl-CoA + phosphate = acetyl phosphate + CoA</text>
        <dbReference type="Rhea" id="RHEA:19521"/>
        <dbReference type="ChEBI" id="CHEBI:22191"/>
        <dbReference type="ChEBI" id="CHEBI:43474"/>
        <dbReference type="ChEBI" id="CHEBI:57287"/>
        <dbReference type="ChEBI" id="CHEBI:57288"/>
        <dbReference type="EC" id="2.3.1.8"/>
    </reaction>
</comment>
<protein>
    <recommendedName>
        <fullName evidence="5">Phosphate acetyltransferase</fullName>
        <ecNumber evidence="4">2.3.1.8</ecNumber>
    </recommendedName>
    <alternativeName>
        <fullName evidence="8">Phosphotransacetylase</fullName>
    </alternativeName>
</protein>
<dbReference type="GO" id="GO:0008959">
    <property type="term" value="F:phosphate acetyltransferase activity"/>
    <property type="evidence" value="ECO:0007669"/>
    <property type="project" value="UniProtKB-EC"/>
</dbReference>
<dbReference type="EMBL" id="JBHDIY010000002">
    <property type="protein sequence ID" value="MFL4469742.1"/>
    <property type="molecule type" value="Genomic_DNA"/>
</dbReference>
<proteinExistence type="inferred from homology"/>
<keyword evidence="11" id="KW-1185">Reference proteome</keyword>
<dbReference type="EC" id="2.3.1.8" evidence="4"/>
<dbReference type="InterPro" id="IPR042113">
    <property type="entry name" value="P_AcTrfase_dom1"/>
</dbReference>
<comment type="pathway">
    <text evidence="2">Metabolic intermediate biosynthesis; acetyl-CoA biosynthesis; acetyl-CoA from acetate: step 2/2.</text>
</comment>
<reference evidence="10 11" key="1">
    <citation type="submission" date="2024-08" db="EMBL/GenBank/DDBJ databases">
        <title>Tateyamaria sp. nov., isolated from marine algae.</title>
        <authorList>
            <person name="Choi B.J."/>
            <person name="Kim J.M."/>
            <person name="Lee J.K."/>
            <person name="Choi D.G."/>
            <person name="Bayburt H."/>
            <person name="Baek J.H."/>
            <person name="Han D.M."/>
            <person name="Jeon C.O."/>
        </authorList>
    </citation>
    <scope>NUCLEOTIDE SEQUENCE [LARGE SCALE GENOMIC DNA]</scope>
    <source>
        <strain evidence="10 11">KMU-156</strain>
    </source>
</reference>
<comment type="caution">
    <text evidence="10">The sequence shown here is derived from an EMBL/GenBank/DDBJ whole genome shotgun (WGS) entry which is preliminary data.</text>
</comment>
<evidence type="ECO:0000256" key="2">
    <source>
        <dbReference type="ARBA" id="ARBA00004989"/>
    </source>
</evidence>
<dbReference type="PIRSF" id="PIRSF000428">
    <property type="entry name" value="P_Ac_trans"/>
    <property type="match status" value="1"/>
</dbReference>
<dbReference type="Gene3D" id="3.40.50.10950">
    <property type="match status" value="1"/>
</dbReference>
<dbReference type="Proteomes" id="UP001627408">
    <property type="component" value="Unassembled WGS sequence"/>
</dbReference>
<evidence type="ECO:0000256" key="7">
    <source>
        <dbReference type="ARBA" id="ARBA00023315"/>
    </source>
</evidence>
<dbReference type="Gene3D" id="3.40.50.10750">
    <property type="entry name" value="Isocitrate/Isopropylmalate dehydrogenase-like"/>
    <property type="match status" value="1"/>
</dbReference>
<keyword evidence="6 10" id="KW-0808">Transferase</keyword>
<evidence type="ECO:0000256" key="3">
    <source>
        <dbReference type="ARBA" id="ARBA00005656"/>
    </source>
</evidence>
<evidence type="ECO:0000256" key="1">
    <source>
        <dbReference type="ARBA" id="ARBA00000705"/>
    </source>
</evidence>
<sequence length="337" mass="34716">MSVLDDLQSRAAAHPAHIVLSEGFDPRIVSAAVQAVAAGLGRITLVGDTHTVTRELTAIGAAPSRALQIADPAISPHTDHVARTYFELRQHKGVTHEVAEKQARDPLVFAAMLVRLGHADGTVGGAVATTSDTVRAALQVIGKAADAPLVSSFFLMALPKGHPSGRGAMIFSDCGLVIDPSATELSAIAAQSAASCRALMAETPKVALLSFSTKGSARHDAVTKVTDALEHLRANHPDIAADGELQFDAAFVPSVGSSKAKGSDVAGHANVMVFPNLDAGNIGYKIAQRIGGCMAIGPVLQGLAKPANDLSRGCTADDVVHMIAVTALQAAALKERT</sequence>
<comment type="similarity">
    <text evidence="3">Belongs to the phosphate acetyltransferase and butyryltransferase family.</text>
</comment>
<dbReference type="RefSeq" id="WP_407591650.1">
    <property type="nucleotide sequence ID" value="NZ_JBHDIY010000002.1"/>
</dbReference>
<evidence type="ECO:0000313" key="10">
    <source>
        <dbReference type="EMBL" id="MFL4469742.1"/>
    </source>
</evidence>
<dbReference type="InterPro" id="IPR042112">
    <property type="entry name" value="P_AcTrfase_dom2"/>
</dbReference>
<gene>
    <name evidence="10" type="primary">pta</name>
    <name evidence="10" type="ORF">ACERZ8_07625</name>
</gene>
<dbReference type="SUPFAM" id="SSF53659">
    <property type="entry name" value="Isocitrate/Isopropylmalate dehydrogenase-like"/>
    <property type="match status" value="1"/>
</dbReference>
<evidence type="ECO:0000259" key="9">
    <source>
        <dbReference type="Pfam" id="PF01515"/>
    </source>
</evidence>
<feature type="domain" description="Phosphate acetyl/butaryl transferase" evidence="9">
    <location>
        <begin position="3"/>
        <end position="327"/>
    </location>
</feature>
<name>A0ABW8US36_9RHOB</name>
<evidence type="ECO:0000256" key="6">
    <source>
        <dbReference type="ARBA" id="ARBA00022679"/>
    </source>
</evidence>
<dbReference type="InterPro" id="IPR002505">
    <property type="entry name" value="PTA_PTB"/>
</dbReference>
<dbReference type="PANTHER" id="PTHR43356">
    <property type="entry name" value="PHOSPHATE ACETYLTRANSFERASE"/>
    <property type="match status" value="1"/>
</dbReference>
<organism evidence="10 11">
    <name type="scientific">Tateyamaria armeniaca</name>
    <dbReference type="NCBI Taxonomy" id="2518930"/>
    <lineage>
        <taxon>Bacteria</taxon>
        <taxon>Pseudomonadati</taxon>
        <taxon>Pseudomonadota</taxon>
        <taxon>Alphaproteobacteria</taxon>
        <taxon>Rhodobacterales</taxon>
        <taxon>Roseobacteraceae</taxon>
        <taxon>Tateyamaria</taxon>
    </lineage>
</organism>
<dbReference type="NCBIfam" id="NF007233">
    <property type="entry name" value="PRK09653.1"/>
    <property type="match status" value="1"/>
</dbReference>
<dbReference type="PANTHER" id="PTHR43356:SF3">
    <property type="entry name" value="PHOSPHATE ACETYLTRANSFERASE"/>
    <property type="match status" value="1"/>
</dbReference>
<dbReference type="InterPro" id="IPR050500">
    <property type="entry name" value="Phos_Acetyltrans/Butyryltrans"/>
</dbReference>
<keyword evidence="7 10" id="KW-0012">Acyltransferase</keyword>
<accession>A0ABW8US36</accession>
<evidence type="ECO:0000256" key="4">
    <source>
        <dbReference type="ARBA" id="ARBA00012707"/>
    </source>
</evidence>
<dbReference type="NCBIfam" id="TIGR00651">
    <property type="entry name" value="pta"/>
    <property type="match status" value="1"/>
</dbReference>
<evidence type="ECO:0000313" key="11">
    <source>
        <dbReference type="Proteomes" id="UP001627408"/>
    </source>
</evidence>
<evidence type="ECO:0000256" key="8">
    <source>
        <dbReference type="ARBA" id="ARBA00031108"/>
    </source>
</evidence>